<organism evidence="2 3">
    <name type="scientific">Necator americanus</name>
    <name type="common">Human hookworm</name>
    <dbReference type="NCBI Taxonomy" id="51031"/>
    <lineage>
        <taxon>Eukaryota</taxon>
        <taxon>Metazoa</taxon>
        <taxon>Ecdysozoa</taxon>
        <taxon>Nematoda</taxon>
        <taxon>Chromadorea</taxon>
        <taxon>Rhabditida</taxon>
        <taxon>Rhabditina</taxon>
        <taxon>Rhabditomorpha</taxon>
        <taxon>Strongyloidea</taxon>
        <taxon>Ancylostomatidae</taxon>
        <taxon>Bunostominae</taxon>
        <taxon>Necator</taxon>
    </lineage>
</organism>
<reference evidence="2 3" key="1">
    <citation type="submission" date="2023-08" db="EMBL/GenBank/DDBJ databases">
        <title>A Necator americanus chromosomal reference genome.</title>
        <authorList>
            <person name="Ilik V."/>
            <person name="Petrzelkova K.J."/>
            <person name="Pardy F."/>
            <person name="Fuh T."/>
            <person name="Niatou-Singa F.S."/>
            <person name="Gouil Q."/>
            <person name="Baker L."/>
            <person name="Ritchie M.E."/>
            <person name="Jex A.R."/>
            <person name="Gazzola D."/>
            <person name="Li H."/>
            <person name="Toshio Fujiwara R."/>
            <person name="Zhan B."/>
            <person name="Aroian R.V."/>
            <person name="Pafco B."/>
            <person name="Schwarz E.M."/>
        </authorList>
    </citation>
    <scope>NUCLEOTIDE SEQUENCE [LARGE SCALE GENOMIC DNA]</scope>
    <source>
        <strain evidence="2 3">Aroian</strain>
        <tissue evidence="2">Whole animal</tissue>
    </source>
</reference>
<comment type="caution">
    <text evidence="2">The sequence shown here is derived from an EMBL/GenBank/DDBJ whole genome shotgun (WGS) entry which is preliminary data.</text>
</comment>
<evidence type="ECO:0000313" key="2">
    <source>
        <dbReference type="EMBL" id="KAK6726759.1"/>
    </source>
</evidence>
<evidence type="ECO:0000256" key="1">
    <source>
        <dbReference type="SAM" id="MobiDB-lite"/>
    </source>
</evidence>
<feature type="compositionally biased region" description="Acidic residues" evidence="1">
    <location>
        <begin position="96"/>
        <end position="114"/>
    </location>
</feature>
<feature type="region of interest" description="Disordered" evidence="1">
    <location>
        <begin position="88"/>
        <end position="128"/>
    </location>
</feature>
<feature type="compositionally biased region" description="Basic and acidic residues" evidence="1">
    <location>
        <begin position="117"/>
        <end position="128"/>
    </location>
</feature>
<keyword evidence="3" id="KW-1185">Reference proteome</keyword>
<name>A0ABR1BJX2_NECAM</name>
<evidence type="ECO:0000313" key="3">
    <source>
        <dbReference type="Proteomes" id="UP001303046"/>
    </source>
</evidence>
<accession>A0ABR1BJX2</accession>
<proteinExistence type="predicted"/>
<dbReference type="Proteomes" id="UP001303046">
    <property type="component" value="Unassembled WGS sequence"/>
</dbReference>
<gene>
    <name evidence="2" type="primary">Necator_chrI.g959</name>
    <name evidence="2" type="ORF">RB195_004835</name>
</gene>
<sequence>MMGTWYFPGPDGRFHPQDERTMDPHTRAYLEAVYARMNSFNIGEQSNNGTFYSNVQYNNAAYYGIGGYVPDDYYKAFRRVFNDADMSNESYYDSATDTDSDADFDDDDDADDNENGNSKKDNGHSNQN</sequence>
<dbReference type="EMBL" id="JAVFWL010000001">
    <property type="protein sequence ID" value="KAK6726759.1"/>
    <property type="molecule type" value="Genomic_DNA"/>
</dbReference>
<protein>
    <submittedName>
        <fullName evidence="2">Uncharacterized protein</fullName>
    </submittedName>
</protein>